<protein>
    <submittedName>
        <fullName evidence="1">Uncharacterized protein</fullName>
    </submittedName>
</protein>
<keyword evidence="2" id="KW-1185">Reference proteome</keyword>
<proteinExistence type="predicted"/>
<evidence type="ECO:0000313" key="2">
    <source>
        <dbReference type="Proteomes" id="UP001219933"/>
    </source>
</evidence>
<sequence length="75" mass="8573">MDCTDQNLMSIPYQDILESNYEVPLFRAPRAKIKLGVGDVITVSFNHGSGAYFMEKLRIALDNYRKYGTPLRESN</sequence>
<name>A0AAF0EUD6_9BASI</name>
<evidence type="ECO:0000313" key="1">
    <source>
        <dbReference type="EMBL" id="WFD34526.1"/>
    </source>
</evidence>
<dbReference type="AlphaFoldDB" id="A0AAF0EUD6"/>
<gene>
    <name evidence="1" type="ORF">MCUN1_001367</name>
</gene>
<reference evidence="1" key="1">
    <citation type="submission" date="2023-03" db="EMBL/GenBank/DDBJ databases">
        <title>Mating type loci evolution in Malassezia.</title>
        <authorList>
            <person name="Coelho M.A."/>
        </authorList>
    </citation>
    <scope>NUCLEOTIDE SEQUENCE</scope>
    <source>
        <strain evidence="1">CBS 11721</strain>
    </source>
</reference>
<accession>A0AAF0EUD6</accession>
<dbReference type="Proteomes" id="UP001219933">
    <property type="component" value="Chromosome 2"/>
</dbReference>
<dbReference type="EMBL" id="CP119878">
    <property type="protein sequence ID" value="WFD34526.1"/>
    <property type="molecule type" value="Genomic_DNA"/>
</dbReference>
<organism evidence="1 2">
    <name type="scientific">Malassezia cuniculi</name>
    <dbReference type="NCBI Taxonomy" id="948313"/>
    <lineage>
        <taxon>Eukaryota</taxon>
        <taxon>Fungi</taxon>
        <taxon>Dikarya</taxon>
        <taxon>Basidiomycota</taxon>
        <taxon>Ustilaginomycotina</taxon>
        <taxon>Malasseziomycetes</taxon>
        <taxon>Malasseziales</taxon>
        <taxon>Malasseziaceae</taxon>
        <taxon>Malassezia</taxon>
    </lineage>
</organism>